<dbReference type="Pfam" id="PF00990">
    <property type="entry name" value="GGDEF"/>
    <property type="match status" value="1"/>
</dbReference>
<dbReference type="SUPFAM" id="SSF55073">
    <property type="entry name" value="Nucleotide cyclase"/>
    <property type="match status" value="1"/>
</dbReference>
<evidence type="ECO:0000256" key="2">
    <source>
        <dbReference type="ARBA" id="ARBA00034247"/>
    </source>
</evidence>
<dbReference type="InterPro" id="IPR050469">
    <property type="entry name" value="Diguanylate_Cyclase"/>
</dbReference>
<keyword evidence="3" id="KW-1133">Transmembrane helix</keyword>
<dbReference type="SMART" id="SM00267">
    <property type="entry name" value="GGDEF"/>
    <property type="match status" value="1"/>
</dbReference>
<dbReference type="GO" id="GO:0052621">
    <property type="term" value="F:diguanylate cyclase activity"/>
    <property type="evidence" value="ECO:0007669"/>
    <property type="project" value="UniProtKB-EC"/>
</dbReference>
<dbReference type="BioCyc" id="RPAL316057:RPD_RS09605-MONOMER"/>
<comment type="catalytic activity">
    <reaction evidence="2">
        <text>2 GTP = 3',3'-c-di-GMP + 2 diphosphate</text>
        <dbReference type="Rhea" id="RHEA:24898"/>
        <dbReference type="ChEBI" id="CHEBI:33019"/>
        <dbReference type="ChEBI" id="CHEBI:37565"/>
        <dbReference type="ChEBI" id="CHEBI:58805"/>
        <dbReference type="EC" id="2.7.7.65"/>
    </reaction>
</comment>
<dbReference type="GO" id="GO:0005886">
    <property type="term" value="C:plasma membrane"/>
    <property type="evidence" value="ECO:0007669"/>
    <property type="project" value="TreeGrafter"/>
</dbReference>
<dbReference type="InterPro" id="IPR029787">
    <property type="entry name" value="Nucleotide_cyclase"/>
</dbReference>
<dbReference type="PANTHER" id="PTHR45138">
    <property type="entry name" value="REGULATORY COMPONENTS OF SENSORY TRANSDUCTION SYSTEM"/>
    <property type="match status" value="1"/>
</dbReference>
<dbReference type="Proteomes" id="UP000001818">
    <property type="component" value="Chromosome"/>
</dbReference>
<evidence type="ECO:0000313" key="6">
    <source>
        <dbReference type="Proteomes" id="UP000001818"/>
    </source>
</evidence>
<name>Q139U0_RHOPS</name>
<dbReference type="InterPro" id="IPR000160">
    <property type="entry name" value="GGDEF_dom"/>
</dbReference>
<dbReference type="STRING" id="316057.RPD_1914"/>
<feature type="transmembrane region" description="Helical" evidence="3">
    <location>
        <begin position="143"/>
        <end position="160"/>
    </location>
</feature>
<dbReference type="InterPro" id="IPR043128">
    <property type="entry name" value="Rev_trsase/Diguanyl_cyclase"/>
</dbReference>
<organism evidence="5 6">
    <name type="scientific">Rhodopseudomonas palustris (strain BisB5)</name>
    <dbReference type="NCBI Taxonomy" id="316057"/>
    <lineage>
        <taxon>Bacteria</taxon>
        <taxon>Pseudomonadati</taxon>
        <taxon>Pseudomonadota</taxon>
        <taxon>Alphaproteobacteria</taxon>
        <taxon>Hyphomicrobiales</taxon>
        <taxon>Nitrobacteraceae</taxon>
        <taxon>Rhodopseudomonas</taxon>
    </lineage>
</organism>
<dbReference type="NCBIfam" id="TIGR00254">
    <property type="entry name" value="GGDEF"/>
    <property type="match status" value="1"/>
</dbReference>
<feature type="transmembrane region" description="Helical" evidence="3">
    <location>
        <begin position="119"/>
        <end position="136"/>
    </location>
</feature>
<dbReference type="KEGG" id="rpd:RPD_1914"/>
<gene>
    <name evidence="5" type="ordered locus">RPD_1914</name>
</gene>
<keyword evidence="3" id="KW-0472">Membrane</keyword>
<dbReference type="Gene3D" id="3.30.70.270">
    <property type="match status" value="1"/>
</dbReference>
<feature type="transmembrane region" description="Helical" evidence="3">
    <location>
        <begin position="64"/>
        <end position="84"/>
    </location>
</feature>
<dbReference type="FunFam" id="3.30.70.270:FF:000001">
    <property type="entry name" value="Diguanylate cyclase domain protein"/>
    <property type="match status" value="1"/>
</dbReference>
<dbReference type="CDD" id="cd01949">
    <property type="entry name" value="GGDEF"/>
    <property type="match status" value="1"/>
</dbReference>
<dbReference type="PROSITE" id="PS50887">
    <property type="entry name" value="GGDEF"/>
    <property type="match status" value="1"/>
</dbReference>
<accession>Q139U0</accession>
<proteinExistence type="predicted"/>
<keyword evidence="3" id="KW-0812">Transmembrane</keyword>
<feature type="transmembrane region" description="Helical" evidence="3">
    <location>
        <begin position="180"/>
        <end position="199"/>
    </location>
</feature>
<feature type="domain" description="GGDEF" evidence="4">
    <location>
        <begin position="251"/>
        <end position="381"/>
    </location>
</feature>
<evidence type="ECO:0000256" key="3">
    <source>
        <dbReference type="SAM" id="Phobius"/>
    </source>
</evidence>
<dbReference type="GO" id="GO:0043709">
    <property type="term" value="P:cell adhesion involved in single-species biofilm formation"/>
    <property type="evidence" value="ECO:0007669"/>
    <property type="project" value="TreeGrafter"/>
</dbReference>
<protein>
    <recommendedName>
        <fullName evidence="1">diguanylate cyclase</fullName>
        <ecNumber evidence="1">2.7.7.65</ecNumber>
    </recommendedName>
</protein>
<dbReference type="HOGENOM" id="CLU_000445_11_1_5"/>
<dbReference type="EC" id="2.7.7.65" evidence="1"/>
<evidence type="ECO:0000259" key="4">
    <source>
        <dbReference type="PROSITE" id="PS50887"/>
    </source>
</evidence>
<feature type="transmembrane region" description="Helical" evidence="3">
    <location>
        <begin position="36"/>
        <end position="58"/>
    </location>
</feature>
<feature type="transmembrane region" description="Helical" evidence="3">
    <location>
        <begin position="96"/>
        <end position="113"/>
    </location>
</feature>
<dbReference type="AlphaFoldDB" id="Q139U0"/>
<dbReference type="GO" id="GO:1902201">
    <property type="term" value="P:negative regulation of bacterial-type flagellum-dependent cell motility"/>
    <property type="evidence" value="ECO:0007669"/>
    <property type="project" value="TreeGrafter"/>
</dbReference>
<dbReference type="PANTHER" id="PTHR45138:SF9">
    <property type="entry name" value="DIGUANYLATE CYCLASE DGCM-RELATED"/>
    <property type="match status" value="1"/>
</dbReference>
<sequence>MGSTAAISGIPASQADGAEQARTLAVRARRMKQRRYMFDLIAASYLADAALLQIYVFAETIPQIVVPAYIGCGFAIVVASIALSEVGFHDRFKDHYLVLPTTLLNLALVMGFSLWAPQVAFLFICSLFIIFSFVPLRATARQSVMCWTAMTGMLMVLFISTDTPLAMPQGSLLERLGTMLVLVLTVGRCMYIGMYSSALRESLYKRGLQLREAYQRIEEFAELDELTGSYNRRCIMRMLDDEIARADRSAAPLSLALIDLDWFKRINDSFGHPTGDEVLRTFAITIFANIRSFDRFGRYGGEEFLLLLPNTSRDEAHKMLDRLREIVEELDWTAFSPGMRVTLSAGVTAMAPNETAEAVLARADRALYAAKEDGRNKIATT</sequence>
<evidence type="ECO:0000256" key="1">
    <source>
        <dbReference type="ARBA" id="ARBA00012528"/>
    </source>
</evidence>
<dbReference type="EMBL" id="CP000283">
    <property type="protein sequence ID" value="ABE39149.1"/>
    <property type="molecule type" value="Genomic_DNA"/>
</dbReference>
<reference evidence="5 6" key="1">
    <citation type="submission" date="2006-03" db="EMBL/GenBank/DDBJ databases">
        <title>Complete sequence of Rhodopseudomonas palustris BisB5.</title>
        <authorList>
            <consortium name="US DOE Joint Genome Institute"/>
            <person name="Copeland A."/>
            <person name="Lucas S."/>
            <person name="Lapidus A."/>
            <person name="Barry K."/>
            <person name="Detter J.C."/>
            <person name="Glavina del Rio T."/>
            <person name="Hammon N."/>
            <person name="Israni S."/>
            <person name="Dalin E."/>
            <person name="Tice H."/>
            <person name="Pitluck S."/>
            <person name="Chain P."/>
            <person name="Malfatti S."/>
            <person name="Shin M."/>
            <person name="Vergez L."/>
            <person name="Schmutz J."/>
            <person name="Larimer F."/>
            <person name="Land M."/>
            <person name="Hauser L."/>
            <person name="Pelletier D.A."/>
            <person name="Kyrpides N."/>
            <person name="Lykidis A."/>
            <person name="Oda Y."/>
            <person name="Harwood C.S."/>
            <person name="Richardson P."/>
        </authorList>
    </citation>
    <scope>NUCLEOTIDE SEQUENCE [LARGE SCALE GENOMIC DNA]</scope>
    <source>
        <strain evidence="5 6">BisB5</strain>
    </source>
</reference>
<dbReference type="eggNOG" id="COG3706">
    <property type="taxonomic scope" value="Bacteria"/>
</dbReference>
<evidence type="ECO:0000313" key="5">
    <source>
        <dbReference type="EMBL" id="ABE39149.1"/>
    </source>
</evidence>